<accession>A0A2T4TYZ7</accession>
<name>A0A2T4TYZ7_9BACT</name>
<evidence type="ECO:0000313" key="1">
    <source>
        <dbReference type="EMBL" id="PTL36332.1"/>
    </source>
</evidence>
<keyword evidence="2" id="KW-1185">Reference proteome</keyword>
<comment type="caution">
    <text evidence="1">The sequence shown here is derived from an EMBL/GenBank/DDBJ whole genome shotgun (WGS) entry which is preliminary data.</text>
</comment>
<sequence length="80" mass="9106">MSVKKEDDMLITLKVDASSYNRLVAKSEVKRGYLLGLSPYFDDQFVLSPIDGTIERISYNREEQTLRISIRPVGGQRRAA</sequence>
<dbReference type="Proteomes" id="UP000241436">
    <property type="component" value="Unassembled WGS sequence"/>
</dbReference>
<reference evidence="2" key="2">
    <citation type="journal article" date="2018" name="Environ. Microbiol.">
        <title>Bloom of a denitrifying methanotroph, 'Candidatus Methylomirabilis limnetica', in a deep stratified lake.</title>
        <authorList>
            <person name="Graf J.S."/>
            <person name="Mayr M.J."/>
            <person name="Marchant H.K."/>
            <person name="Tienken D."/>
            <person name="Hach P.F."/>
            <person name="Brand A."/>
            <person name="Schubert C.J."/>
            <person name="Kuypers M.M."/>
            <person name="Milucka J."/>
        </authorList>
    </citation>
    <scope>NUCLEOTIDE SEQUENCE [LARGE SCALE GENOMIC DNA]</scope>
    <source>
        <strain evidence="2">Zug</strain>
    </source>
</reference>
<proteinExistence type="predicted"/>
<reference evidence="1 2" key="1">
    <citation type="submission" date="2017-09" db="EMBL/GenBank/DDBJ databases">
        <title>Bloom of a denitrifying methanotroph, Candidatus Methylomirabilis limnetica, in a deep stratified lake.</title>
        <authorList>
            <person name="Graf J.S."/>
            <person name="Marchant H.K."/>
            <person name="Tienken D."/>
            <person name="Hach P.F."/>
            <person name="Brand A."/>
            <person name="Schubert C.J."/>
            <person name="Kuypers M.M."/>
            <person name="Milucka J."/>
        </authorList>
    </citation>
    <scope>NUCLEOTIDE SEQUENCE [LARGE SCALE GENOMIC DNA]</scope>
    <source>
        <strain evidence="1 2">Zug</strain>
    </source>
</reference>
<dbReference type="AlphaFoldDB" id="A0A2T4TYZ7"/>
<protein>
    <submittedName>
        <fullName evidence="1">Uncharacterized protein</fullName>
    </submittedName>
</protein>
<evidence type="ECO:0000313" key="2">
    <source>
        <dbReference type="Proteomes" id="UP000241436"/>
    </source>
</evidence>
<dbReference type="EMBL" id="NVQC01000016">
    <property type="protein sequence ID" value="PTL36332.1"/>
    <property type="molecule type" value="Genomic_DNA"/>
</dbReference>
<organism evidence="1 2">
    <name type="scientific">Candidatus Methylomirabilis limnetica</name>
    <dbReference type="NCBI Taxonomy" id="2033718"/>
    <lineage>
        <taxon>Bacteria</taxon>
        <taxon>Candidatus Methylomirabilota</taxon>
        <taxon>Candidatus Methylomirabilia</taxon>
        <taxon>Candidatus Methylomirabilales</taxon>
        <taxon>Candidatus Methylomirabilaceae</taxon>
        <taxon>Candidatus Methylomirabilis</taxon>
    </lineage>
</organism>
<gene>
    <name evidence="1" type="ORF">CLG94_04675</name>
</gene>